<dbReference type="AlphaFoldDB" id="A0AAU9IB69"/>
<keyword evidence="2" id="KW-1185">Reference proteome</keyword>
<evidence type="ECO:0000313" key="2">
    <source>
        <dbReference type="Proteomes" id="UP001162131"/>
    </source>
</evidence>
<comment type="caution">
    <text evidence="1">The sequence shown here is derived from an EMBL/GenBank/DDBJ whole genome shotgun (WGS) entry which is preliminary data.</text>
</comment>
<sequence length="90" mass="9753">MVLPNKLTVIDSVGNNPSTCILQDPVYLIADYPLTTAYDSANPQPDQCGVSDTNTYTPIMPNVRFKDLNFQIGKNQNPNASYSSANVGSI</sequence>
<gene>
    <name evidence="1" type="ORF">BSTOLATCC_MIC1473</name>
</gene>
<dbReference type="EMBL" id="CAJZBQ010000002">
    <property type="protein sequence ID" value="CAG9310631.1"/>
    <property type="molecule type" value="Genomic_DNA"/>
</dbReference>
<evidence type="ECO:0000313" key="1">
    <source>
        <dbReference type="EMBL" id="CAG9310631.1"/>
    </source>
</evidence>
<reference evidence="1" key="1">
    <citation type="submission" date="2021-09" db="EMBL/GenBank/DDBJ databases">
        <authorList>
            <consortium name="AG Swart"/>
            <person name="Singh M."/>
            <person name="Singh A."/>
            <person name="Seah K."/>
            <person name="Emmerich C."/>
        </authorList>
    </citation>
    <scope>NUCLEOTIDE SEQUENCE</scope>
    <source>
        <strain evidence="1">ATCC30299</strain>
    </source>
</reference>
<name>A0AAU9IB69_9CILI</name>
<organism evidence="1 2">
    <name type="scientific">Blepharisma stoltei</name>
    <dbReference type="NCBI Taxonomy" id="1481888"/>
    <lineage>
        <taxon>Eukaryota</taxon>
        <taxon>Sar</taxon>
        <taxon>Alveolata</taxon>
        <taxon>Ciliophora</taxon>
        <taxon>Postciliodesmatophora</taxon>
        <taxon>Heterotrichea</taxon>
        <taxon>Heterotrichida</taxon>
        <taxon>Blepharismidae</taxon>
        <taxon>Blepharisma</taxon>
    </lineage>
</organism>
<dbReference type="Proteomes" id="UP001162131">
    <property type="component" value="Unassembled WGS sequence"/>
</dbReference>
<protein>
    <submittedName>
        <fullName evidence="1">Uncharacterized protein</fullName>
    </submittedName>
</protein>
<accession>A0AAU9IB69</accession>
<proteinExistence type="predicted"/>